<dbReference type="Proteomes" id="UP000666915">
    <property type="component" value="Unassembled WGS sequence"/>
</dbReference>
<proteinExistence type="inferred from homology"/>
<evidence type="ECO:0000313" key="4">
    <source>
        <dbReference type="Proteomes" id="UP000666915"/>
    </source>
</evidence>
<dbReference type="PANTHER" id="PTHR37828:SF1">
    <property type="entry name" value="YCII-RELATED DOMAIN-CONTAINING PROTEIN"/>
    <property type="match status" value="1"/>
</dbReference>
<dbReference type="EMBL" id="JAGEOK010000005">
    <property type="protein sequence ID" value="MBO2437760.1"/>
    <property type="molecule type" value="Genomic_DNA"/>
</dbReference>
<keyword evidence="4" id="KW-1185">Reference proteome</keyword>
<evidence type="ECO:0000259" key="2">
    <source>
        <dbReference type="Pfam" id="PF03795"/>
    </source>
</evidence>
<feature type="domain" description="YCII-related" evidence="2">
    <location>
        <begin position="1"/>
        <end position="82"/>
    </location>
</feature>
<dbReference type="SUPFAM" id="SSF54909">
    <property type="entry name" value="Dimeric alpha+beta barrel"/>
    <property type="match status" value="1"/>
</dbReference>
<organism evidence="3 4">
    <name type="scientific">Actinomadura nitritigenes</name>
    <dbReference type="NCBI Taxonomy" id="134602"/>
    <lineage>
        <taxon>Bacteria</taxon>
        <taxon>Bacillati</taxon>
        <taxon>Actinomycetota</taxon>
        <taxon>Actinomycetes</taxon>
        <taxon>Streptosporangiales</taxon>
        <taxon>Thermomonosporaceae</taxon>
        <taxon>Actinomadura</taxon>
    </lineage>
</organism>
<dbReference type="PANTHER" id="PTHR37828">
    <property type="entry name" value="GSR2449 PROTEIN"/>
    <property type="match status" value="1"/>
</dbReference>
<dbReference type="InterPro" id="IPR011008">
    <property type="entry name" value="Dimeric_a/b-barrel"/>
</dbReference>
<dbReference type="InterPro" id="IPR005545">
    <property type="entry name" value="YCII"/>
</dbReference>
<protein>
    <recommendedName>
        <fullName evidence="2">YCII-related domain-containing protein</fullName>
    </recommendedName>
</protein>
<dbReference type="RefSeq" id="WP_208266078.1">
    <property type="nucleotide sequence ID" value="NZ_BAAAGM010000026.1"/>
</dbReference>
<comment type="caution">
    <text evidence="3">The sequence shown here is derived from an EMBL/GenBank/DDBJ whole genome shotgun (WGS) entry which is preliminary data.</text>
</comment>
<gene>
    <name evidence="3" type="ORF">J4557_09540</name>
</gene>
<name>A0ABS3QUW0_9ACTN</name>
<evidence type="ECO:0000313" key="3">
    <source>
        <dbReference type="EMBL" id="MBO2437760.1"/>
    </source>
</evidence>
<evidence type="ECO:0000256" key="1">
    <source>
        <dbReference type="ARBA" id="ARBA00007689"/>
    </source>
</evidence>
<dbReference type="Gene3D" id="3.30.70.1060">
    <property type="entry name" value="Dimeric alpha+beta barrel"/>
    <property type="match status" value="1"/>
</dbReference>
<sequence>MFVVTVTYTAPIDEVDRWRPAHGEWLNDLLAKQLLLVAGRRPEWVGGVYLIPEMPSDEIHRLLATDPYLLNGVAEHQVVEFTPLLVAAGLEEIKSSA</sequence>
<accession>A0ABS3QUW0</accession>
<reference evidence="3 4" key="1">
    <citation type="submission" date="2021-03" db="EMBL/GenBank/DDBJ databases">
        <authorList>
            <person name="Kanchanasin P."/>
            <person name="Saeng-In P."/>
            <person name="Phongsopitanun W."/>
            <person name="Yuki M."/>
            <person name="Kudo T."/>
            <person name="Ohkuma M."/>
            <person name="Tanasupawat S."/>
        </authorList>
    </citation>
    <scope>NUCLEOTIDE SEQUENCE [LARGE SCALE GENOMIC DNA]</scope>
    <source>
        <strain evidence="3 4">L46</strain>
    </source>
</reference>
<dbReference type="Pfam" id="PF03795">
    <property type="entry name" value="YCII"/>
    <property type="match status" value="1"/>
</dbReference>
<comment type="similarity">
    <text evidence="1">Belongs to the YciI family.</text>
</comment>